<name>A0A9P4JLN4_9PLEO</name>
<comment type="caution">
    <text evidence="1">The sequence shown here is derived from an EMBL/GenBank/DDBJ whole genome shotgun (WGS) entry which is preliminary data.</text>
</comment>
<gene>
    <name evidence="1" type="ORF">GQ43DRAFT_20210</name>
</gene>
<proteinExistence type="predicted"/>
<sequence length="72" mass="8059">MAELPALCQISNLRLFCLSFPACNRAPCERLQEFCVHLAGEKLHFKSFIPLTLYLIDLLVLQSTGVTTTSKC</sequence>
<dbReference type="EMBL" id="ML993961">
    <property type="protein sequence ID" value="KAF2201783.1"/>
    <property type="molecule type" value="Genomic_DNA"/>
</dbReference>
<accession>A0A9P4JLN4</accession>
<keyword evidence="2" id="KW-1185">Reference proteome</keyword>
<evidence type="ECO:0000313" key="2">
    <source>
        <dbReference type="Proteomes" id="UP000799536"/>
    </source>
</evidence>
<dbReference type="Proteomes" id="UP000799536">
    <property type="component" value="Unassembled WGS sequence"/>
</dbReference>
<protein>
    <submittedName>
        <fullName evidence="1">Uncharacterized protein</fullName>
    </submittedName>
</protein>
<organism evidence="1 2">
    <name type="scientific">Delitschia confertaspora ATCC 74209</name>
    <dbReference type="NCBI Taxonomy" id="1513339"/>
    <lineage>
        <taxon>Eukaryota</taxon>
        <taxon>Fungi</taxon>
        <taxon>Dikarya</taxon>
        <taxon>Ascomycota</taxon>
        <taxon>Pezizomycotina</taxon>
        <taxon>Dothideomycetes</taxon>
        <taxon>Pleosporomycetidae</taxon>
        <taxon>Pleosporales</taxon>
        <taxon>Delitschiaceae</taxon>
        <taxon>Delitschia</taxon>
    </lineage>
</organism>
<dbReference type="AlphaFoldDB" id="A0A9P4JLN4"/>
<evidence type="ECO:0000313" key="1">
    <source>
        <dbReference type="EMBL" id="KAF2201783.1"/>
    </source>
</evidence>
<reference evidence="1" key="1">
    <citation type="journal article" date="2020" name="Stud. Mycol.">
        <title>101 Dothideomycetes genomes: a test case for predicting lifestyles and emergence of pathogens.</title>
        <authorList>
            <person name="Haridas S."/>
            <person name="Albert R."/>
            <person name="Binder M."/>
            <person name="Bloem J."/>
            <person name="Labutti K."/>
            <person name="Salamov A."/>
            <person name="Andreopoulos B."/>
            <person name="Baker S."/>
            <person name="Barry K."/>
            <person name="Bills G."/>
            <person name="Bluhm B."/>
            <person name="Cannon C."/>
            <person name="Castanera R."/>
            <person name="Culley D."/>
            <person name="Daum C."/>
            <person name="Ezra D."/>
            <person name="Gonzalez J."/>
            <person name="Henrissat B."/>
            <person name="Kuo A."/>
            <person name="Liang C."/>
            <person name="Lipzen A."/>
            <person name="Lutzoni F."/>
            <person name="Magnuson J."/>
            <person name="Mondo S."/>
            <person name="Nolan M."/>
            <person name="Ohm R."/>
            <person name="Pangilinan J."/>
            <person name="Park H.-J."/>
            <person name="Ramirez L."/>
            <person name="Alfaro M."/>
            <person name="Sun H."/>
            <person name="Tritt A."/>
            <person name="Yoshinaga Y."/>
            <person name="Zwiers L.-H."/>
            <person name="Turgeon B."/>
            <person name="Goodwin S."/>
            <person name="Spatafora J."/>
            <person name="Crous P."/>
            <person name="Grigoriev I."/>
        </authorList>
    </citation>
    <scope>NUCLEOTIDE SEQUENCE</scope>
    <source>
        <strain evidence="1">ATCC 74209</strain>
    </source>
</reference>